<dbReference type="InterPro" id="IPR013083">
    <property type="entry name" value="Znf_RING/FYVE/PHD"/>
</dbReference>
<name>A0A1Y1IH54_KLENI</name>
<feature type="compositionally biased region" description="Low complexity" evidence="1">
    <location>
        <begin position="176"/>
        <end position="190"/>
    </location>
</feature>
<proteinExistence type="predicted"/>
<dbReference type="Proteomes" id="UP000054558">
    <property type="component" value="Unassembled WGS sequence"/>
</dbReference>
<feature type="compositionally biased region" description="Basic and acidic residues" evidence="1">
    <location>
        <begin position="442"/>
        <end position="459"/>
    </location>
</feature>
<feature type="region of interest" description="Disordered" evidence="1">
    <location>
        <begin position="126"/>
        <end position="201"/>
    </location>
</feature>
<evidence type="ECO:0000256" key="1">
    <source>
        <dbReference type="SAM" id="MobiDB-lite"/>
    </source>
</evidence>
<protein>
    <submittedName>
        <fullName evidence="2">Uncharacterized protein</fullName>
    </submittedName>
</protein>
<feature type="compositionally biased region" description="Polar residues" evidence="1">
    <location>
        <begin position="7"/>
        <end position="33"/>
    </location>
</feature>
<dbReference type="Gene3D" id="3.30.40.10">
    <property type="entry name" value="Zinc/RING finger domain, C3HC4 (zinc finger)"/>
    <property type="match status" value="1"/>
</dbReference>
<feature type="region of interest" description="Disordered" evidence="1">
    <location>
        <begin position="263"/>
        <end position="282"/>
    </location>
</feature>
<dbReference type="OrthoDB" id="1711136at2759"/>
<feature type="region of interest" description="Disordered" evidence="1">
    <location>
        <begin position="289"/>
        <end position="310"/>
    </location>
</feature>
<gene>
    <name evidence="2" type="ORF">KFL_006100030</name>
</gene>
<feature type="region of interest" description="Disordered" evidence="1">
    <location>
        <begin position="442"/>
        <end position="463"/>
    </location>
</feature>
<keyword evidence="3" id="KW-1185">Reference proteome</keyword>
<organism evidence="2 3">
    <name type="scientific">Klebsormidium nitens</name>
    <name type="common">Green alga</name>
    <name type="synonym">Ulothrix nitens</name>
    <dbReference type="NCBI Taxonomy" id="105231"/>
    <lineage>
        <taxon>Eukaryota</taxon>
        <taxon>Viridiplantae</taxon>
        <taxon>Streptophyta</taxon>
        <taxon>Klebsormidiophyceae</taxon>
        <taxon>Klebsormidiales</taxon>
        <taxon>Klebsormidiaceae</taxon>
        <taxon>Klebsormidium</taxon>
    </lineage>
</organism>
<feature type="compositionally biased region" description="Polar residues" evidence="1">
    <location>
        <begin position="294"/>
        <end position="305"/>
    </location>
</feature>
<feature type="region of interest" description="Disordered" evidence="1">
    <location>
        <begin position="1"/>
        <end position="63"/>
    </location>
</feature>
<sequence length="526" mass="54931">MTDALQPAQSNQSGQKAATALISQTIDAPQTALTVPAAPDARNAHSSQTAQTAPIPEPTQGAQIAQTAEIAQIAPTAQTAPTMVEPPPALNGRDFTGEEPDPPAEIQQLGGGGEELTSAYVTGPSSAELPAQISDGLPKADGRSREATPSVRAVDPRPSTDRHSGLVLSRAPTLPPKSSALSSGSPVGSLQTPRVRTGGSFAGQTEPPALPLGYSTLAGPGGAFPGQIEPPSLEQADSRVTSQCQMADVPRLLVAATPLRTHSESESPLVRPGSRPRAPYNPLAMTRSRIPASSGEQSASFQASSAPLGPLANVPESARQTAEPHNFPAQAVSITGRWNAPADVENLATELRSEGPEARPGAQRSPEPERCFPDLPAILSLLLPAEEKRNPQSFPDVSKRLCPASSTPEAQGASHVAALDSAQGGSRAAAVAESLPAHIRYPLEKHAERNEERNAERKPSLAAQKVAKQELREDDTCCVGFESPKNAALVPCGHRLCFECSNLVEGKIEGRMPPVQNEDPERAEAI</sequence>
<dbReference type="AlphaFoldDB" id="A0A1Y1IH54"/>
<accession>A0A1Y1IH54</accession>
<reference evidence="2 3" key="1">
    <citation type="journal article" date="2014" name="Nat. Commun.">
        <title>Klebsormidium flaccidum genome reveals primary factors for plant terrestrial adaptation.</title>
        <authorList>
            <person name="Hori K."/>
            <person name="Maruyama F."/>
            <person name="Fujisawa T."/>
            <person name="Togashi T."/>
            <person name="Yamamoto N."/>
            <person name="Seo M."/>
            <person name="Sato S."/>
            <person name="Yamada T."/>
            <person name="Mori H."/>
            <person name="Tajima N."/>
            <person name="Moriyama T."/>
            <person name="Ikeuchi M."/>
            <person name="Watanabe M."/>
            <person name="Wada H."/>
            <person name="Kobayashi K."/>
            <person name="Saito M."/>
            <person name="Masuda T."/>
            <person name="Sasaki-Sekimoto Y."/>
            <person name="Mashiguchi K."/>
            <person name="Awai K."/>
            <person name="Shimojima M."/>
            <person name="Masuda S."/>
            <person name="Iwai M."/>
            <person name="Nobusawa T."/>
            <person name="Narise T."/>
            <person name="Kondo S."/>
            <person name="Saito H."/>
            <person name="Sato R."/>
            <person name="Murakawa M."/>
            <person name="Ihara Y."/>
            <person name="Oshima-Yamada Y."/>
            <person name="Ohtaka K."/>
            <person name="Satoh M."/>
            <person name="Sonobe K."/>
            <person name="Ishii M."/>
            <person name="Ohtani R."/>
            <person name="Kanamori-Sato M."/>
            <person name="Honoki R."/>
            <person name="Miyazaki D."/>
            <person name="Mochizuki H."/>
            <person name="Umetsu J."/>
            <person name="Higashi K."/>
            <person name="Shibata D."/>
            <person name="Kamiya Y."/>
            <person name="Sato N."/>
            <person name="Nakamura Y."/>
            <person name="Tabata S."/>
            <person name="Ida S."/>
            <person name="Kurokawa K."/>
            <person name="Ohta H."/>
        </authorList>
    </citation>
    <scope>NUCLEOTIDE SEQUENCE [LARGE SCALE GENOMIC DNA]</scope>
    <source>
        <strain evidence="2 3">NIES-2285</strain>
    </source>
</reference>
<evidence type="ECO:0000313" key="3">
    <source>
        <dbReference type="Proteomes" id="UP000054558"/>
    </source>
</evidence>
<dbReference type="Pfam" id="PF13920">
    <property type="entry name" value="zf-C3HC4_3"/>
    <property type="match status" value="1"/>
</dbReference>
<evidence type="ECO:0000313" key="2">
    <source>
        <dbReference type="EMBL" id="GAQ90185.1"/>
    </source>
</evidence>
<feature type="region of interest" description="Disordered" evidence="1">
    <location>
        <begin position="351"/>
        <end position="371"/>
    </location>
</feature>
<feature type="region of interest" description="Disordered" evidence="1">
    <location>
        <begin position="390"/>
        <end position="421"/>
    </location>
</feature>
<feature type="region of interest" description="Disordered" evidence="1">
    <location>
        <begin position="77"/>
        <end position="110"/>
    </location>
</feature>
<dbReference type="EMBL" id="DF237559">
    <property type="protein sequence ID" value="GAQ90185.1"/>
    <property type="molecule type" value="Genomic_DNA"/>
</dbReference>
<dbReference type="OMA" id="VKLVCHN"/>
<feature type="compositionally biased region" description="Basic and acidic residues" evidence="1">
    <location>
        <begin position="154"/>
        <end position="164"/>
    </location>
</feature>